<keyword evidence="2" id="KW-1185">Reference proteome</keyword>
<comment type="caution">
    <text evidence="1">The sequence shown here is derived from an EMBL/GenBank/DDBJ whole genome shotgun (WGS) entry which is preliminary data.</text>
</comment>
<sequence length="85" mass="9472">MEEPFAHPATPTSVIIIDDAPIGSLPPLLPRRSQPSPPPWRQAPLITTMRLSRNLHTCNQPSSFLKKLSTNQSTKSCWSITNCYT</sequence>
<dbReference type="AlphaFoldDB" id="A0A9Q3CBF4"/>
<evidence type="ECO:0000313" key="2">
    <source>
        <dbReference type="Proteomes" id="UP000765509"/>
    </source>
</evidence>
<organism evidence="1 2">
    <name type="scientific">Austropuccinia psidii MF-1</name>
    <dbReference type="NCBI Taxonomy" id="1389203"/>
    <lineage>
        <taxon>Eukaryota</taxon>
        <taxon>Fungi</taxon>
        <taxon>Dikarya</taxon>
        <taxon>Basidiomycota</taxon>
        <taxon>Pucciniomycotina</taxon>
        <taxon>Pucciniomycetes</taxon>
        <taxon>Pucciniales</taxon>
        <taxon>Sphaerophragmiaceae</taxon>
        <taxon>Austropuccinia</taxon>
    </lineage>
</organism>
<dbReference type="Proteomes" id="UP000765509">
    <property type="component" value="Unassembled WGS sequence"/>
</dbReference>
<evidence type="ECO:0000313" key="1">
    <source>
        <dbReference type="EMBL" id="MBW0480814.1"/>
    </source>
</evidence>
<protein>
    <submittedName>
        <fullName evidence="1">Uncharacterized protein</fullName>
    </submittedName>
</protein>
<proteinExistence type="predicted"/>
<accession>A0A9Q3CBF4</accession>
<reference evidence="1" key="1">
    <citation type="submission" date="2021-03" db="EMBL/GenBank/DDBJ databases">
        <title>Draft genome sequence of rust myrtle Austropuccinia psidii MF-1, a brazilian biotype.</title>
        <authorList>
            <person name="Quecine M.C."/>
            <person name="Pachon D.M.R."/>
            <person name="Bonatelli M.L."/>
            <person name="Correr F.H."/>
            <person name="Franceschini L.M."/>
            <person name="Leite T.F."/>
            <person name="Margarido G.R.A."/>
            <person name="Almeida C.A."/>
            <person name="Ferrarezi J.A."/>
            <person name="Labate C.A."/>
        </authorList>
    </citation>
    <scope>NUCLEOTIDE SEQUENCE</scope>
    <source>
        <strain evidence="1">MF-1</strain>
    </source>
</reference>
<gene>
    <name evidence="1" type="ORF">O181_020529</name>
</gene>
<name>A0A9Q3CBF4_9BASI</name>
<dbReference type="EMBL" id="AVOT02006118">
    <property type="protein sequence ID" value="MBW0480814.1"/>
    <property type="molecule type" value="Genomic_DNA"/>
</dbReference>